<dbReference type="Proteomes" id="UP000271974">
    <property type="component" value="Unassembled WGS sequence"/>
</dbReference>
<dbReference type="InterPro" id="IPR036412">
    <property type="entry name" value="HAD-like_sf"/>
</dbReference>
<dbReference type="GO" id="GO:0005737">
    <property type="term" value="C:cytoplasm"/>
    <property type="evidence" value="ECO:0007669"/>
    <property type="project" value="TreeGrafter"/>
</dbReference>
<dbReference type="AlphaFoldDB" id="A0A3S1AXK1"/>
<dbReference type="OrthoDB" id="426235at2759"/>
<dbReference type="SUPFAM" id="SSF56784">
    <property type="entry name" value="HAD-like"/>
    <property type="match status" value="1"/>
</dbReference>
<comment type="caution">
    <text evidence="1">The sequence shown here is derived from an EMBL/GenBank/DDBJ whole genome shotgun (WGS) entry which is preliminary data.</text>
</comment>
<dbReference type="PANTHER" id="PTHR19288">
    <property type="entry name" value="4-NITROPHENYLPHOSPHATASE-RELATED"/>
    <property type="match status" value="1"/>
</dbReference>
<reference evidence="1 2" key="1">
    <citation type="submission" date="2019-01" db="EMBL/GenBank/DDBJ databases">
        <title>A draft genome assembly of the solar-powered sea slug Elysia chlorotica.</title>
        <authorList>
            <person name="Cai H."/>
            <person name="Li Q."/>
            <person name="Fang X."/>
            <person name="Li J."/>
            <person name="Curtis N.E."/>
            <person name="Altenburger A."/>
            <person name="Shibata T."/>
            <person name="Feng M."/>
            <person name="Maeda T."/>
            <person name="Schwartz J.A."/>
            <person name="Shigenobu S."/>
            <person name="Lundholm N."/>
            <person name="Nishiyama T."/>
            <person name="Yang H."/>
            <person name="Hasebe M."/>
            <person name="Li S."/>
            <person name="Pierce S.K."/>
            <person name="Wang J."/>
        </authorList>
    </citation>
    <scope>NUCLEOTIDE SEQUENCE [LARGE SCALE GENOMIC DNA]</scope>
    <source>
        <strain evidence="1">EC2010</strain>
        <tissue evidence="1">Whole organism of an adult</tissue>
    </source>
</reference>
<evidence type="ECO:0000313" key="2">
    <source>
        <dbReference type="Proteomes" id="UP000271974"/>
    </source>
</evidence>
<evidence type="ECO:0000313" key="1">
    <source>
        <dbReference type="EMBL" id="RUS74851.1"/>
    </source>
</evidence>
<name>A0A3S1AXK1_ELYCH</name>
<dbReference type="STRING" id="188477.A0A3S1AXK1"/>
<proteinExistence type="predicted"/>
<protein>
    <submittedName>
        <fullName evidence="1">Uncharacterized protein</fullName>
    </submittedName>
</protein>
<organism evidence="1 2">
    <name type="scientific">Elysia chlorotica</name>
    <name type="common">Eastern emerald elysia</name>
    <name type="synonym">Sea slug</name>
    <dbReference type="NCBI Taxonomy" id="188477"/>
    <lineage>
        <taxon>Eukaryota</taxon>
        <taxon>Metazoa</taxon>
        <taxon>Spiralia</taxon>
        <taxon>Lophotrochozoa</taxon>
        <taxon>Mollusca</taxon>
        <taxon>Gastropoda</taxon>
        <taxon>Heterobranchia</taxon>
        <taxon>Euthyneura</taxon>
        <taxon>Panpulmonata</taxon>
        <taxon>Sacoglossa</taxon>
        <taxon>Placobranchoidea</taxon>
        <taxon>Plakobranchidae</taxon>
        <taxon>Elysia</taxon>
    </lineage>
</organism>
<dbReference type="EMBL" id="RQTK01000794">
    <property type="protein sequence ID" value="RUS74851.1"/>
    <property type="molecule type" value="Genomic_DNA"/>
</dbReference>
<dbReference type="Pfam" id="PF13242">
    <property type="entry name" value="Hydrolase_like"/>
    <property type="match status" value="1"/>
</dbReference>
<dbReference type="Gene3D" id="3.40.50.1000">
    <property type="entry name" value="HAD superfamily/HAD-like"/>
    <property type="match status" value="1"/>
</dbReference>
<accession>A0A3S1AXK1</accession>
<keyword evidence="2" id="KW-1185">Reference proteome</keyword>
<gene>
    <name evidence="1" type="ORF">EGW08_017408</name>
</gene>
<dbReference type="PANTHER" id="PTHR19288:SF46">
    <property type="entry name" value="HALOACID DEHALOGENASE-LIKE HYDROLASE DOMAIN-CONTAINING PROTEIN 2"/>
    <property type="match status" value="1"/>
</dbReference>
<sequence>MSKPNFSHVSGNETVGVNYAHLASEVVFESVVDSDVVVKSGVDSEVVVESCVDSEVVVESGVDSEVVVESGFYTEVVVESCVDSEVVVKSGVDSEVALLRVVSTVRRGRMQVVCEPSTYIRLNFVIRSTVCIRCAYDWISYYMSRQKVVQWQRKQYQLLQANLPKGHAVCTVDFAENYLYFWPLEEVIIKTDTRSALLRAPSDSLSLKPVKQYGILYNINVFQSSHRKCGNRKRPFVTALEYATDVTATVVGKPAENFFLASVAEFGCVPQDCLTVGDDVRDDVGGARSAGMRGLLVRTGNNFPFEGGRT</sequence>
<dbReference type="InterPro" id="IPR023214">
    <property type="entry name" value="HAD_sf"/>
</dbReference>
<dbReference type="GO" id="GO:0016791">
    <property type="term" value="F:phosphatase activity"/>
    <property type="evidence" value="ECO:0007669"/>
    <property type="project" value="TreeGrafter"/>
</dbReference>